<dbReference type="InterPro" id="IPR029063">
    <property type="entry name" value="SAM-dependent_MTases_sf"/>
</dbReference>
<dbReference type="Proteomes" id="UP000577362">
    <property type="component" value="Unassembled WGS sequence"/>
</dbReference>
<dbReference type="AlphaFoldDB" id="A0A840BVE4"/>
<comment type="caution">
    <text evidence="2">The sequence shown here is derived from an EMBL/GenBank/DDBJ whole genome shotgun (WGS) entry which is preliminary data.</text>
</comment>
<dbReference type="InterPro" id="IPR013216">
    <property type="entry name" value="Methyltransf_11"/>
</dbReference>
<accession>A0A840BVE4</accession>
<dbReference type="Gene3D" id="3.40.50.150">
    <property type="entry name" value="Vaccinia Virus protein VP39"/>
    <property type="match status" value="1"/>
</dbReference>
<proteinExistence type="predicted"/>
<protein>
    <submittedName>
        <fullName evidence="2">Phosphatidylethanolamine/phosphatidyl-N-methylethanolamine N-methyltransferase</fullName>
        <ecNumber evidence="2">2.1.1.17</ecNumber>
        <ecNumber evidence="2">2.1.1.71</ecNumber>
    </submittedName>
</protein>
<keyword evidence="3" id="KW-1185">Reference proteome</keyword>
<sequence>MAAADIKGPDTASMRKAYERWAPVYDVVYDKLTAPARQRAVAAALACGTRILEVGVGTGLSLDAYPKSAQVTGVDLSEHMLRRAQQKVDRLGLRQVEALAVMDACRLGFPDGTFDAVVSQFVITLVPDPEAALDEFARVLRPGGEIVLANHFGAAGGALASLEEAVAPLASKVGWSSAFKAERIARWARSRGVAEVVSLESVFPGGFFKVMQLRKFA</sequence>
<dbReference type="GO" id="GO:0004608">
    <property type="term" value="F:phosphatidylethanolamine N-methyltransferase activity"/>
    <property type="evidence" value="ECO:0007669"/>
    <property type="project" value="UniProtKB-EC"/>
</dbReference>
<feature type="domain" description="Methyltransferase type 11" evidence="1">
    <location>
        <begin position="52"/>
        <end position="147"/>
    </location>
</feature>
<reference evidence="2 3" key="1">
    <citation type="submission" date="2020-08" db="EMBL/GenBank/DDBJ databases">
        <title>Genomic Encyclopedia of Type Strains, Phase IV (KMG-IV): sequencing the most valuable type-strain genomes for metagenomic binning, comparative biology and taxonomic classification.</title>
        <authorList>
            <person name="Goeker M."/>
        </authorList>
    </citation>
    <scope>NUCLEOTIDE SEQUENCE [LARGE SCALE GENOMIC DNA]</scope>
    <source>
        <strain evidence="2 3">DSM 103737</strain>
    </source>
</reference>
<dbReference type="RefSeq" id="WP_019401577.1">
    <property type="nucleotide sequence ID" value="NZ_JACIEN010000002.1"/>
</dbReference>
<evidence type="ECO:0000313" key="2">
    <source>
        <dbReference type="EMBL" id="MBB4017325.1"/>
    </source>
</evidence>
<organism evidence="2 3">
    <name type="scientific">Chelatococcus caeni</name>
    <dbReference type="NCBI Taxonomy" id="1348468"/>
    <lineage>
        <taxon>Bacteria</taxon>
        <taxon>Pseudomonadati</taxon>
        <taxon>Pseudomonadota</taxon>
        <taxon>Alphaproteobacteria</taxon>
        <taxon>Hyphomicrobiales</taxon>
        <taxon>Chelatococcaceae</taxon>
        <taxon>Chelatococcus</taxon>
    </lineage>
</organism>
<dbReference type="InterPro" id="IPR050508">
    <property type="entry name" value="Methyltransf_Superfamily"/>
</dbReference>
<dbReference type="PANTHER" id="PTHR42912">
    <property type="entry name" value="METHYLTRANSFERASE"/>
    <property type="match status" value="1"/>
</dbReference>
<evidence type="ECO:0000313" key="3">
    <source>
        <dbReference type="Proteomes" id="UP000577362"/>
    </source>
</evidence>
<dbReference type="EC" id="2.1.1.71" evidence="2"/>
<keyword evidence="2" id="KW-0489">Methyltransferase</keyword>
<keyword evidence="2" id="KW-0808">Transferase</keyword>
<dbReference type="Pfam" id="PF08241">
    <property type="entry name" value="Methyltransf_11"/>
    <property type="match status" value="1"/>
</dbReference>
<dbReference type="PANTHER" id="PTHR42912:SF80">
    <property type="entry name" value="METHYLTRANSFERASE DOMAIN-CONTAINING PROTEIN"/>
    <property type="match status" value="1"/>
</dbReference>
<dbReference type="EMBL" id="JACIEN010000002">
    <property type="protein sequence ID" value="MBB4017325.1"/>
    <property type="molecule type" value="Genomic_DNA"/>
</dbReference>
<dbReference type="SUPFAM" id="SSF53335">
    <property type="entry name" value="S-adenosyl-L-methionine-dependent methyltransferases"/>
    <property type="match status" value="1"/>
</dbReference>
<dbReference type="EC" id="2.1.1.17" evidence="2"/>
<evidence type="ECO:0000259" key="1">
    <source>
        <dbReference type="Pfam" id="PF08241"/>
    </source>
</evidence>
<gene>
    <name evidence="2" type="ORF">GGR16_002354</name>
</gene>
<dbReference type="CDD" id="cd02440">
    <property type="entry name" value="AdoMet_MTases"/>
    <property type="match status" value="1"/>
</dbReference>
<dbReference type="GO" id="GO:0032259">
    <property type="term" value="P:methylation"/>
    <property type="evidence" value="ECO:0007669"/>
    <property type="project" value="UniProtKB-KW"/>
</dbReference>
<dbReference type="GO" id="GO:0000773">
    <property type="term" value="F:phosphatidyl-N-methylethanolamine N-methyltransferase activity"/>
    <property type="evidence" value="ECO:0007669"/>
    <property type="project" value="UniProtKB-EC"/>
</dbReference>
<name>A0A840BVE4_9HYPH</name>